<feature type="domain" description="CobQ/CobB/MinD/ParA nucleotide binding" evidence="2">
    <location>
        <begin position="222"/>
        <end position="432"/>
    </location>
</feature>
<dbReference type="PANTHER" id="PTHR43384">
    <property type="entry name" value="SEPTUM SITE-DETERMINING PROTEIN MIND HOMOLOG, CHLOROPLASTIC-RELATED"/>
    <property type="match status" value="1"/>
</dbReference>
<dbReference type="eggNOG" id="COG0455">
    <property type="taxonomic scope" value="Bacteria"/>
</dbReference>
<feature type="compositionally biased region" description="Pro residues" evidence="1">
    <location>
        <begin position="100"/>
        <end position="122"/>
    </location>
</feature>
<dbReference type="GO" id="GO:0009898">
    <property type="term" value="C:cytoplasmic side of plasma membrane"/>
    <property type="evidence" value="ECO:0007669"/>
    <property type="project" value="TreeGrafter"/>
</dbReference>
<dbReference type="InterPro" id="IPR027417">
    <property type="entry name" value="P-loop_NTPase"/>
</dbReference>
<dbReference type="GO" id="GO:0005524">
    <property type="term" value="F:ATP binding"/>
    <property type="evidence" value="ECO:0007669"/>
    <property type="project" value="TreeGrafter"/>
</dbReference>
<dbReference type="Pfam" id="PF01656">
    <property type="entry name" value="CbiA"/>
    <property type="match status" value="1"/>
</dbReference>
<reference evidence="4" key="1">
    <citation type="submission" date="2009-10" db="EMBL/GenBank/DDBJ databases">
        <title>The complete chromosome of Gordonia bronchialis DSM 43247.</title>
        <authorList>
            <consortium name="US DOE Joint Genome Institute (JGI-PGF)"/>
            <person name="Lucas S."/>
            <person name="Copeland A."/>
            <person name="Lapidus A."/>
            <person name="Glavina del Rio T."/>
            <person name="Dalin E."/>
            <person name="Tice H."/>
            <person name="Bruce D."/>
            <person name="Goodwin L."/>
            <person name="Pitluck S."/>
            <person name="Kyrpides N."/>
            <person name="Mavromatis K."/>
            <person name="Ivanova N."/>
            <person name="Ovchinnikova G."/>
            <person name="Saunders E."/>
            <person name="Brettin T."/>
            <person name="Detter J.C."/>
            <person name="Han C."/>
            <person name="Larimer F."/>
            <person name="Land M."/>
            <person name="Hauser L."/>
            <person name="Markowitz V."/>
            <person name="Cheng J.-F."/>
            <person name="Hugenholtz P."/>
            <person name="Woyke T."/>
            <person name="Wu D."/>
            <person name="Jando M."/>
            <person name="Schneider S."/>
            <person name="Goeker M."/>
            <person name="Klenk H.-P."/>
            <person name="Eisen J.A."/>
        </authorList>
    </citation>
    <scope>NUCLEOTIDE SEQUENCE [LARGE SCALE GENOMIC DNA]</scope>
    <source>
        <strain evidence="4">ATCC 25592 / DSM 43247 / BCRC 13721 / JCM 3198 / KCTC 3076 / NBRC 16047 / NCTC 10667</strain>
    </source>
</reference>
<reference evidence="3 4" key="2">
    <citation type="journal article" date="2010" name="Stand. Genomic Sci.">
        <title>Complete genome sequence of Gordonia bronchialis type strain (3410).</title>
        <authorList>
            <person name="Ivanova N."/>
            <person name="Sikorski J."/>
            <person name="Jando M."/>
            <person name="Lapidus A."/>
            <person name="Nolan M."/>
            <person name="Lucas S."/>
            <person name="Del Rio T.G."/>
            <person name="Tice H."/>
            <person name="Copeland A."/>
            <person name="Cheng J.F."/>
            <person name="Chen F."/>
            <person name="Bruce D."/>
            <person name="Goodwin L."/>
            <person name="Pitluck S."/>
            <person name="Mavromatis K."/>
            <person name="Ovchinnikova G."/>
            <person name="Pati A."/>
            <person name="Chen A."/>
            <person name="Palaniappan K."/>
            <person name="Land M."/>
            <person name="Hauser L."/>
            <person name="Chang Y.J."/>
            <person name="Jeffries C.D."/>
            <person name="Chain P."/>
            <person name="Saunders E."/>
            <person name="Han C."/>
            <person name="Detter J.C."/>
            <person name="Brettin T."/>
            <person name="Rohde M."/>
            <person name="Goker M."/>
            <person name="Bristow J."/>
            <person name="Eisen J.A."/>
            <person name="Markowitz V."/>
            <person name="Hugenholtz P."/>
            <person name="Klenk H.P."/>
            <person name="Kyrpides N.C."/>
        </authorList>
    </citation>
    <scope>NUCLEOTIDE SEQUENCE [LARGE SCALE GENOMIC DNA]</scope>
    <source>
        <strain evidence="4">ATCC 25592 / DSM 43247 / BCRC 13721 / JCM 3198 / KCTC 3076 / NBRC 16047 / NCTC 10667</strain>
    </source>
</reference>
<dbReference type="AlphaFoldDB" id="D0L2D7"/>
<dbReference type="Proteomes" id="UP000001219">
    <property type="component" value="Chromosome"/>
</dbReference>
<feature type="compositionally biased region" description="Basic and acidic residues" evidence="1">
    <location>
        <begin position="45"/>
        <end position="55"/>
    </location>
</feature>
<dbReference type="RefSeq" id="WP_012835350.1">
    <property type="nucleotide sequence ID" value="NC_013441.1"/>
</dbReference>
<gene>
    <name evidence="3" type="ordered locus">Gbro_3652</name>
</gene>
<dbReference type="InterPro" id="IPR002586">
    <property type="entry name" value="CobQ/CobB/MinD/ParA_Nub-bd_dom"/>
</dbReference>
<evidence type="ECO:0000259" key="2">
    <source>
        <dbReference type="Pfam" id="PF01656"/>
    </source>
</evidence>
<dbReference type="HOGENOM" id="CLU_003609_4_1_11"/>
<evidence type="ECO:0000313" key="4">
    <source>
        <dbReference type="Proteomes" id="UP000001219"/>
    </source>
</evidence>
<dbReference type="GO" id="GO:0005829">
    <property type="term" value="C:cytosol"/>
    <property type="evidence" value="ECO:0007669"/>
    <property type="project" value="TreeGrafter"/>
</dbReference>
<sequence>MTHAQGSRPPSWLRPDTDETAAPAAESVARTPESVVSAEPAAAHGELRGPEHEPVLRSVTPTSDQDDVAAAPAEPRPAEAPPTDRFPALISAAVDSQTPPSAPFLPAAPPWAEPQPVYPQPGMPTGSYPPAAPPPQWDGPPGYGAPVAPGFAPSPAQPLAPPPGLDPHRLAPPSAPPPRRGWRQALHTATGGLINLGDSKSQQQLDHMIARVRQPIQGDFRLAVLSLKGGVGKTTTTIGLGSAFASLRGDRVIAVDANPDLGTLASRVPQQTASTVRTLLADEHIYRYTDVRRHTSQATSRLEVLASERDPAISESFSADEYRRVLGVLENFYNIIMTDCGTGLMHSAMEAVLSTANAIVLVTSPAVDGAQSASATLDWLNAHGYQHLVNQAIVVISASKPGGAPIDLDLLTQHFLGRTRAVQVIPYDDHLATGSYVDLDHLHRPTRTAFLELAATVADSFISPEIPPASAAPHAWQG</sequence>
<proteinExistence type="predicted"/>
<dbReference type="GO" id="GO:0051782">
    <property type="term" value="P:negative regulation of cell division"/>
    <property type="evidence" value="ECO:0007669"/>
    <property type="project" value="TreeGrafter"/>
</dbReference>
<dbReference type="EMBL" id="CP001802">
    <property type="protein sequence ID" value="ACY22840.1"/>
    <property type="molecule type" value="Genomic_DNA"/>
</dbReference>
<organism evidence="3 4">
    <name type="scientific">Gordonia bronchialis (strain ATCC 25592 / DSM 43247 / BCRC 13721 / JCM 3198 / KCTC 3076 / NBRC 16047 / NCTC 10667)</name>
    <name type="common">Rhodococcus bronchialis</name>
    <dbReference type="NCBI Taxonomy" id="526226"/>
    <lineage>
        <taxon>Bacteria</taxon>
        <taxon>Bacillati</taxon>
        <taxon>Actinomycetota</taxon>
        <taxon>Actinomycetes</taxon>
        <taxon>Mycobacteriales</taxon>
        <taxon>Gordoniaceae</taxon>
        <taxon>Gordonia</taxon>
    </lineage>
</organism>
<feature type="compositionally biased region" description="Low complexity" evidence="1">
    <location>
        <begin position="144"/>
        <end position="154"/>
    </location>
</feature>
<dbReference type="SUPFAM" id="SSF52540">
    <property type="entry name" value="P-loop containing nucleoside triphosphate hydrolases"/>
    <property type="match status" value="1"/>
</dbReference>
<dbReference type="PANTHER" id="PTHR43384:SF14">
    <property type="entry name" value="ESX-1 SECRETION-ASSOCIATED PROTEIN ESPI"/>
    <property type="match status" value="1"/>
</dbReference>
<name>D0L2D7_GORB4</name>
<dbReference type="GO" id="GO:0016887">
    <property type="term" value="F:ATP hydrolysis activity"/>
    <property type="evidence" value="ECO:0007669"/>
    <property type="project" value="TreeGrafter"/>
</dbReference>
<evidence type="ECO:0000313" key="3">
    <source>
        <dbReference type="EMBL" id="ACY22840.1"/>
    </source>
</evidence>
<dbReference type="KEGG" id="gbr:Gbro_3652"/>
<evidence type="ECO:0000256" key="1">
    <source>
        <dbReference type="SAM" id="MobiDB-lite"/>
    </source>
</evidence>
<dbReference type="Gene3D" id="3.40.50.300">
    <property type="entry name" value="P-loop containing nucleotide triphosphate hydrolases"/>
    <property type="match status" value="1"/>
</dbReference>
<feature type="compositionally biased region" description="Pro residues" evidence="1">
    <location>
        <begin position="155"/>
        <end position="165"/>
    </location>
</feature>
<keyword evidence="4" id="KW-1185">Reference proteome</keyword>
<protein>
    <submittedName>
        <fullName evidence="3">ATPase involved in chromosome partitioning-like protein</fullName>
    </submittedName>
</protein>
<dbReference type="STRING" id="526226.Gbro_3652"/>
<dbReference type="InterPro" id="IPR050625">
    <property type="entry name" value="ParA/MinD_ATPase"/>
</dbReference>
<accession>D0L2D7</accession>
<feature type="region of interest" description="Disordered" evidence="1">
    <location>
        <begin position="1"/>
        <end position="183"/>
    </location>
</feature>